<evidence type="ECO:0000313" key="11">
    <source>
        <dbReference type="EMBL" id="KAA8633698.1"/>
    </source>
</evidence>
<evidence type="ECO:0000256" key="6">
    <source>
        <dbReference type="ARBA" id="ARBA00023010"/>
    </source>
</evidence>
<comment type="subunit">
    <text evidence="9">Component of the nuclear pore complex (NPC).</text>
</comment>
<dbReference type="GO" id="GO:0017056">
    <property type="term" value="F:structural constituent of nuclear pore"/>
    <property type="evidence" value="ECO:0007669"/>
    <property type="project" value="TreeGrafter"/>
</dbReference>
<feature type="region of interest" description="Disordered" evidence="10">
    <location>
        <begin position="1"/>
        <end position="58"/>
    </location>
</feature>
<organism evidence="11 12">
    <name type="scientific">Sordaria macrospora</name>
    <dbReference type="NCBI Taxonomy" id="5147"/>
    <lineage>
        <taxon>Eukaryota</taxon>
        <taxon>Fungi</taxon>
        <taxon>Dikarya</taxon>
        <taxon>Ascomycota</taxon>
        <taxon>Pezizomycotina</taxon>
        <taxon>Sordariomycetes</taxon>
        <taxon>Sordariomycetidae</taxon>
        <taxon>Sordariales</taxon>
        <taxon>Sordariaceae</taxon>
        <taxon>Sordaria</taxon>
    </lineage>
</organism>
<dbReference type="InterPro" id="IPR011502">
    <property type="entry name" value="Nucleoporin_Nup85"/>
</dbReference>
<evidence type="ECO:0000256" key="5">
    <source>
        <dbReference type="ARBA" id="ARBA00022927"/>
    </source>
</evidence>
<evidence type="ECO:0000256" key="4">
    <source>
        <dbReference type="ARBA" id="ARBA00022816"/>
    </source>
</evidence>
<evidence type="ECO:0000313" key="12">
    <source>
        <dbReference type="Proteomes" id="UP000433876"/>
    </source>
</evidence>
<dbReference type="GO" id="GO:0045893">
    <property type="term" value="P:positive regulation of DNA-templated transcription"/>
    <property type="evidence" value="ECO:0007669"/>
    <property type="project" value="TreeGrafter"/>
</dbReference>
<reference evidence="11 12" key="1">
    <citation type="submission" date="2017-07" db="EMBL/GenBank/DDBJ databases">
        <title>Genome sequence of the Sordaria macrospora wild type strain R19027.</title>
        <authorList>
            <person name="Nowrousian M."/>
            <person name="Teichert I."/>
            <person name="Kueck U."/>
        </authorList>
    </citation>
    <scope>NUCLEOTIDE SEQUENCE [LARGE SCALE GENOMIC DNA]</scope>
    <source>
        <strain evidence="11 12">R19027</strain>
        <tissue evidence="11">Mycelium</tissue>
    </source>
</reference>
<keyword evidence="5 9" id="KW-0653">Protein transport</keyword>
<comment type="function">
    <text evidence="9">Functions as a component of the nuclear pore complex (NPC).</text>
</comment>
<evidence type="ECO:0000256" key="9">
    <source>
        <dbReference type="RuleBase" id="RU365073"/>
    </source>
</evidence>
<name>A0A8S8ZW41_SORMA</name>
<dbReference type="PANTHER" id="PTHR13373:SF21">
    <property type="entry name" value="NUCLEAR PORE COMPLEX PROTEIN NUP85"/>
    <property type="match status" value="1"/>
</dbReference>
<dbReference type="EMBL" id="NMPR01000033">
    <property type="protein sequence ID" value="KAA8633698.1"/>
    <property type="molecule type" value="Genomic_DNA"/>
</dbReference>
<dbReference type="PANTHER" id="PTHR13373">
    <property type="entry name" value="FROUNT PROTEIN-RELATED"/>
    <property type="match status" value="1"/>
</dbReference>
<keyword evidence="7 9" id="KW-0906">Nuclear pore complex</keyword>
<dbReference type="GO" id="GO:0031080">
    <property type="term" value="C:nuclear pore outer ring"/>
    <property type="evidence" value="ECO:0007669"/>
    <property type="project" value="TreeGrafter"/>
</dbReference>
<dbReference type="AlphaFoldDB" id="A0A8S8ZW41"/>
<keyword evidence="3 9" id="KW-0813">Transport</keyword>
<evidence type="ECO:0000256" key="1">
    <source>
        <dbReference type="ARBA" id="ARBA00004567"/>
    </source>
</evidence>
<protein>
    <recommendedName>
        <fullName evidence="9">Nuclear pore complex protein Nup85</fullName>
    </recommendedName>
</protein>
<evidence type="ECO:0000256" key="7">
    <source>
        <dbReference type="ARBA" id="ARBA00023132"/>
    </source>
</evidence>
<accession>A0A8S8ZW41</accession>
<dbReference type="Proteomes" id="UP000433876">
    <property type="component" value="Unassembled WGS sequence"/>
</dbReference>
<keyword evidence="9" id="KW-0472">Membrane</keyword>
<evidence type="ECO:0000256" key="10">
    <source>
        <dbReference type="SAM" id="MobiDB-lite"/>
    </source>
</evidence>
<evidence type="ECO:0000256" key="2">
    <source>
        <dbReference type="ARBA" id="ARBA00005573"/>
    </source>
</evidence>
<dbReference type="GO" id="GO:0031965">
    <property type="term" value="C:nuclear membrane"/>
    <property type="evidence" value="ECO:0007669"/>
    <property type="project" value="UniProtKB-UniRule"/>
</dbReference>
<feature type="compositionally biased region" description="Polar residues" evidence="10">
    <location>
        <begin position="7"/>
        <end position="32"/>
    </location>
</feature>
<proteinExistence type="inferred from homology"/>
<evidence type="ECO:0000256" key="3">
    <source>
        <dbReference type="ARBA" id="ARBA00022448"/>
    </source>
</evidence>
<dbReference type="VEuPathDB" id="FungiDB:SMAC_12117"/>
<sequence>MAFSGKGTRNSGRTDSSPSEYKGAFNTNSTPQKPLFAQQRAQKRPGAPSARGPLQPSRLGQAVMYNDDQDETETNQQEVVANRAGTFGLPFDDTYDLDDSSILTSGASGGDLEMGDDDSDLMMLNTPAATERVRKEAAGIFRASVAQSGPRIRDLRFAALAKDVYTHMGTASLIEPGEMILNTERLIARLYDEGVGEEEDGEKLDEALAHVAGELTDLWKRTISDFPHPDEEHTVEVGPGPNTSPLEKATYLANLALHVHHERYEDNTGRTRPTPLPETLFKWLDEYHNVYSGQTEDILRYRPSPASHALFWQAIFVTLLRGKVDDAAKLLRQAGWDKVKKDNGENKYINRALESVQLATAETVAMLENCPGYNENWDIGNSDWTLWRVRTKGALDHLRRFAEGRDSTLGDSTFSDFTASVSSNRNRESMAGLARRAESQVPWEIYEKLNIIFDIVLGSKSAILNAAQDWCEATIGLTAWWDDRRADKFGNPLSMARSQALTLASQSASIDSYLDRLNNAFHAAVEQDFYLNSNNPVEVGIACIFEDNVKGLIGLLRGWSLPIASAVAEIASLGGWLPQHQPGALFMEGLDQDDLDVLGVDPTAPDEVDGIKDSTLIQYAQQLTEDEDIGTITIDDEARDGWELAIHVLGRMDSQERSEEMIGILVRHIVDSLHVDSNEVVDKTWSLLNELGMIPYAEEVVETYADILARDSHRYGEAMWYFALAHKPHKVREVMNLLISYSLIQSTAFPPNEELDDWLHRLLNERNETLEQCAKQDLEAAELLGKMLSGYASLRQYFIIRDDESILPNATPFARKQQAATALVSVIASSDDNIRGGLLDQTRDGIVSEDFLLALLGEAIAFVTNPDNTNVHLGQQALPVLNLDQIDTILKAIEDLQAVSDRVRSTCEEFLQIVLASAPDGLKGSTPGDMLKKNASGSLVLAGSTMVATQLKNSLSGGLVGSGAKMNPVKRGWDWRADMPSKTTGDDVMRRLRLGVAKDLAGLWLADADNALW</sequence>
<gene>
    <name evidence="11" type="ORF">SMACR_12117</name>
</gene>
<evidence type="ECO:0000256" key="8">
    <source>
        <dbReference type="ARBA" id="ARBA00023242"/>
    </source>
</evidence>
<comment type="similarity">
    <text evidence="2 9">Belongs to the nucleoporin Nup85 family.</text>
</comment>
<keyword evidence="6 9" id="KW-0811">Translocation</keyword>
<dbReference type="GO" id="GO:0006606">
    <property type="term" value="P:protein import into nucleus"/>
    <property type="evidence" value="ECO:0007669"/>
    <property type="project" value="TreeGrafter"/>
</dbReference>
<dbReference type="Pfam" id="PF07575">
    <property type="entry name" value="Nucleopor_Nup85"/>
    <property type="match status" value="1"/>
</dbReference>
<comment type="subcellular location">
    <subcellularLocation>
        <location evidence="1 9">Nucleus</location>
        <location evidence="1 9">Nuclear pore complex</location>
    </subcellularLocation>
</comment>
<comment type="caution">
    <text evidence="11">The sequence shown here is derived from an EMBL/GenBank/DDBJ whole genome shotgun (WGS) entry which is preliminary data.</text>
</comment>
<keyword evidence="4 9" id="KW-0509">mRNA transport</keyword>
<keyword evidence="8 9" id="KW-0539">Nucleus</keyword>
<dbReference type="GO" id="GO:0006406">
    <property type="term" value="P:mRNA export from nucleus"/>
    <property type="evidence" value="ECO:0007669"/>
    <property type="project" value="TreeGrafter"/>
</dbReference>